<dbReference type="Proteomes" id="UP000326509">
    <property type="component" value="Unassembled WGS sequence"/>
</dbReference>
<proteinExistence type="predicted"/>
<evidence type="ECO:0000313" key="2">
    <source>
        <dbReference type="Proteomes" id="UP000326509"/>
    </source>
</evidence>
<name>A0A5J4J092_9FLAO</name>
<sequence>MKHIFVLIFTLLSVHSYSQNRSCIDFKTGEFRYLKEGRKEKIIRKENLQIETNPYDNIIIKTSIDWTSECNYTMTYIEILNHTQDVSSVIGKKINCEIIETNGNNFTVHAKSDVMDEILNFIKVN</sequence>
<accession>A0A5J4J092</accession>
<dbReference type="EMBL" id="BKCG01000006">
    <property type="protein sequence ID" value="GER60222.1"/>
    <property type="molecule type" value="Genomic_DNA"/>
</dbReference>
<protein>
    <submittedName>
        <fullName evidence="1">Uncharacterized protein</fullName>
    </submittedName>
</protein>
<gene>
    <name evidence="1" type="ORF">ULMA_23300</name>
</gene>
<reference evidence="1 2" key="1">
    <citation type="submission" date="2019-08" db="EMBL/GenBank/DDBJ databases">
        <title>Draft genome sequence of Ulvibacter marinus type strain NBRC 109484.</title>
        <authorList>
            <person name="Kawano K."/>
            <person name="Ushijima N."/>
            <person name="Kihara M."/>
            <person name="Itoh H."/>
        </authorList>
    </citation>
    <scope>NUCLEOTIDE SEQUENCE [LARGE SCALE GENOMIC DNA]</scope>
    <source>
        <strain evidence="1 2">NBRC 109484</strain>
    </source>
</reference>
<keyword evidence="2" id="KW-1185">Reference proteome</keyword>
<dbReference type="AlphaFoldDB" id="A0A5J4J092"/>
<dbReference type="OrthoDB" id="1431790at2"/>
<evidence type="ECO:0000313" key="1">
    <source>
        <dbReference type="EMBL" id="GER60222.1"/>
    </source>
</evidence>
<dbReference type="RefSeq" id="WP_151674656.1">
    <property type="nucleotide sequence ID" value="NZ_BKCG01000006.1"/>
</dbReference>
<comment type="caution">
    <text evidence="1">The sequence shown here is derived from an EMBL/GenBank/DDBJ whole genome shotgun (WGS) entry which is preliminary data.</text>
</comment>
<organism evidence="1 2">
    <name type="scientific">Patiriisocius marinus</name>
    <dbReference type="NCBI Taxonomy" id="1397112"/>
    <lineage>
        <taxon>Bacteria</taxon>
        <taxon>Pseudomonadati</taxon>
        <taxon>Bacteroidota</taxon>
        <taxon>Flavobacteriia</taxon>
        <taxon>Flavobacteriales</taxon>
        <taxon>Flavobacteriaceae</taxon>
        <taxon>Patiriisocius</taxon>
    </lineage>
</organism>